<feature type="transmembrane region" description="Helical" evidence="1">
    <location>
        <begin position="446"/>
        <end position="470"/>
    </location>
</feature>
<evidence type="ECO:0000313" key="3">
    <source>
        <dbReference type="Proteomes" id="UP000077096"/>
    </source>
</evidence>
<feature type="transmembrane region" description="Helical" evidence="1">
    <location>
        <begin position="121"/>
        <end position="147"/>
    </location>
</feature>
<dbReference type="OrthoDB" id="40493at2"/>
<feature type="transmembrane region" description="Helical" evidence="1">
    <location>
        <begin position="482"/>
        <end position="503"/>
    </location>
</feature>
<protein>
    <submittedName>
        <fullName evidence="2">Uncharacterized protein</fullName>
    </submittedName>
</protein>
<dbReference type="EMBL" id="CP011393">
    <property type="protein sequence ID" value="ANE41057.1"/>
    <property type="molecule type" value="Genomic_DNA"/>
</dbReference>
<evidence type="ECO:0000313" key="2">
    <source>
        <dbReference type="EMBL" id="ANE41057.1"/>
    </source>
</evidence>
<feature type="transmembrane region" description="Helical" evidence="1">
    <location>
        <begin position="410"/>
        <end position="434"/>
    </location>
</feature>
<feature type="transmembrane region" description="Helical" evidence="1">
    <location>
        <begin position="153"/>
        <end position="177"/>
    </location>
</feature>
<feature type="transmembrane region" description="Helical" evidence="1">
    <location>
        <begin position="313"/>
        <end position="331"/>
    </location>
</feature>
<proteinExistence type="predicted"/>
<feature type="transmembrane region" description="Helical" evidence="1">
    <location>
        <begin position="77"/>
        <end position="100"/>
    </location>
</feature>
<accession>A0A172T242</accession>
<feature type="transmembrane region" description="Helical" evidence="1">
    <location>
        <begin position="378"/>
        <end position="404"/>
    </location>
</feature>
<reference evidence="2 3" key="1">
    <citation type="submission" date="2014-08" db="EMBL/GenBank/DDBJ databases">
        <title>Fervidobacterium pennivorans DYC genome.</title>
        <authorList>
            <person name="Wushke S."/>
        </authorList>
    </citation>
    <scope>NUCLEOTIDE SEQUENCE [LARGE SCALE GENOMIC DNA]</scope>
    <source>
        <strain evidence="2 3">DYC</strain>
    </source>
</reference>
<organism evidence="2 3">
    <name type="scientific">Fervidobacterium pennivorans</name>
    <dbReference type="NCBI Taxonomy" id="93466"/>
    <lineage>
        <taxon>Bacteria</taxon>
        <taxon>Thermotogati</taxon>
        <taxon>Thermotogota</taxon>
        <taxon>Thermotogae</taxon>
        <taxon>Thermotogales</taxon>
        <taxon>Fervidobacteriaceae</taxon>
        <taxon>Fervidobacterium</taxon>
    </lineage>
</organism>
<feature type="transmembrane region" description="Helical" evidence="1">
    <location>
        <begin position="337"/>
        <end position="357"/>
    </location>
</feature>
<evidence type="ECO:0000256" key="1">
    <source>
        <dbReference type="SAM" id="Phobius"/>
    </source>
</evidence>
<name>A0A172T242_FERPE</name>
<keyword evidence="1" id="KW-1133">Transmembrane helix</keyword>
<keyword evidence="1" id="KW-0812">Transmembrane</keyword>
<dbReference type="PATRIC" id="fig|93466.3.peg.628"/>
<sequence>MGELRILFKYLGLSLNPQNTVKTKRKRITSSKEPNYALRYILLMFSSILPMAVFLTISNYNIYKLLTNYPDVAESFFIASMSIFSLFYVVGFVGTGMHAFSRSDEMELLLTMPIRRSVLAVYNLVVTLANQLFTLGFFVSTVLGFLLVVRTNIVGFILRTLLHIAFLTSLSALLSVLSGGISSKRFVRVLNAVIVLLLVVVYLFFVYIQDVNVELLGQNARFVKFVAFTTSKYNPFNWSYSDDLLFLIYVIILTGAFLHSFWYFAGRVVYENTQTKKGNNKSNEVVVSQKTYASKFGGFLWKDLKLLSRSEQFVFLIFYPAIFSLFMLFVGGSSMNAAIPFLAIASLYCAIEAGLLTKNDFEYREILRTFPVTIRTIITPKLAIPIILNEGLLIIVAFISYAFGKFEKNSLFLFPLSLAIFALSALIGSYYSIVDPGKTKNNPFSLKATFLIEGIVLGLSFGLLLTLTIILARPNLTTWKFYAIWLTFIGSIIALIILTTNYYRKLKHALTQKD</sequence>
<feature type="transmembrane region" description="Helical" evidence="1">
    <location>
        <begin position="36"/>
        <end position="57"/>
    </location>
</feature>
<keyword evidence="1" id="KW-0472">Membrane</keyword>
<dbReference type="Proteomes" id="UP000077096">
    <property type="component" value="Chromosome"/>
</dbReference>
<feature type="transmembrane region" description="Helical" evidence="1">
    <location>
        <begin position="189"/>
        <end position="208"/>
    </location>
</feature>
<dbReference type="AlphaFoldDB" id="A0A172T242"/>
<dbReference type="KEGG" id="fng:JM64_02885"/>
<gene>
    <name evidence="2" type="ORF">JM64_02885</name>
</gene>
<feature type="transmembrane region" description="Helical" evidence="1">
    <location>
        <begin position="244"/>
        <end position="265"/>
    </location>
</feature>